<accession>A0ABY5R8U8</accession>
<evidence type="ECO:0000256" key="2">
    <source>
        <dbReference type="HAMAP-Rule" id="MF_01539"/>
    </source>
</evidence>
<evidence type="ECO:0000313" key="3">
    <source>
        <dbReference type="EMBL" id="UVD81869.1"/>
    </source>
</evidence>
<comment type="subcellular location">
    <subcellularLocation>
        <location evidence="2">Cytoplasm</location>
    </subcellularLocation>
</comment>
<dbReference type="InterPro" id="IPR014729">
    <property type="entry name" value="Rossmann-like_a/b/a_fold"/>
</dbReference>
<dbReference type="EC" id="6.3.4.-" evidence="2"/>
<keyword evidence="2" id="KW-0067">ATP-binding</keyword>
<name>A0ABY5R8U8_9MOLU</name>
<evidence type="ECO:0000313" key="4">
    <source>
        <dbReference type="Proteomes" id="UP001059252"/>
    </source>
</evidence>
<gene>
    <name evidence="2" type="primary">tmcAL</name>
    <name evidence="3" type="ORF">NV226_00990</name>
</gene>
<dbReference type="NCBIfam" id="TIGR00125">
    <property type="entry name" value="cyt_tran_rel"/>
    <property type="match status" value="1"/>
</dbReference>
<feature type="binding site" evidence="2">
    <location>
        <position position="182"/>
    </location>
    <ligand>
        <name>ATP</name>
        <dbReference type="ChEBI" id="CHEBI:30616"/>
    </ligand>
</feature>
<dbReference type="NCBIfam" id="NF010192">
    <property type="entry name" value="PRK13671.1"/>
    <property type="match status" value="1"/>
</dbReference>
<protein>
    <recommendedName>
        <fullName evidence="2">tRNA(Met) cytidine acetate ligase</fullName>
        <ecNumber evidence="2">6.3.4.-</ecNumber>
    </recommendedName>
</protein>
<keyword evidence="2" id="KW-0547">Nucleotide-binding</keyword>
<dbReference type="Gene3D" id="3.40.50.620">
    <property type="entry name" value="HUPs"/>
    <property type="match status" value="1"/>
</dbReference>
<dbReference type="SUPFAM" id="SSF52374">
    <property type="entry name" value="Nucleotidylyl transferase"/>
    <property type="match status" value="1"/>
</dbReference>
<reference evidence="3" key="1">
    <citation type="submission" date="2022-08" db="EMBL/GenBank/DDBJ databases">
        <title>Complete genome of Mycoplasma iguanae type strain 2327.</title>
        <authorList>
            <person name="Spergser J."/>
        </authorList>
    </citation>
    <scope>NUCLEOTIDE SEQUENCE</scope>
    <source>
        <strain evidence="3">2327</strain>
    </source>
</reference>
<comment type="similarity">
    <text evidence="2">Belongs to the TmcAL family.</text>
</comment>
<proteinExistence type="inferred from homology"/>
<keyword evidence="2" id="KW-0819">tRNA processing</keyword>
<keyword evidence="1 2" id="KW-0694">RNA-binding</keyword>
<keyword evidence="2" id="KW-0820">tRNA-binding</keyword>
<keyword evidence="2" id="KW-0963">Cytoplasm</keyword>
<dbReference type="PANTHER" id="PTHR37825">
    <property type="entry name" value="TRNA(MET) CYTIDINE ACETATE LIGASE"/>
    <property type="match status" value="1"/>
</dbReference>
<comment type="caution">
    <text evidence="2">Lacks conserved residue(s) required for the propagation of feature annotation.</text>
</comment>
<dbReference type="Pfam" id="PF05636">
    <property type="entry name" value="HIGH_NTase1"/>
    <property type="match status" value="1"/>
</dbReference>
<dbReference type="Proteomes" id="UP001059252">
    <property type="component" value="Chromosome"/>
</dbReference>
<dbReference type="HAMAP" id="MF_01539">
    <property type="entry name" value="TmcAL"/>
    <property type="match status" value="1"/>
</dbReference>
<feature type="binding site" evidence="2">
    <location>
        <begin position="6"/>
        <end position="19"/>
    </location>
    <ligand>
        <name>ATP</name>
        <dbReference type="ChEBI" id="CHEBI:30616"/>
    </ligand>
</feature>
<dbReference type="InterPro" id="IPR004821">
    <property type="entry name" value="Cyt_trans-like"/>
</dbReference>
<evidence type="ECO:0000256" key="1">
    <source>
        <dbReference type="ARBA" id="ARBA00022884"/>
    </source>
</evidence>
<dbReference type="EMBL" id="CP102734">
    <property type="protein sequence ID" value="UVD81869.1"/>
    <property type="molecule type" value="Genomic_DNA"/>
</dbReference>
<feature type="binding site" evidence="2">
    <location>
        <position position="157"/>
    </location>
    <ligand>
        <name>ATP</name>
        <dbReference type="ChEBI" id="CHEBI:30616"/>
    </ligand>
</feature>
<dbReference type="InterPro" id="IPR008513">
    <property type="entry name" value="tRNA(Met)_cyd_acetate_ligase"/>
</dbReference>
<feature type="binding site" evidence="2">
    <location>
        <position position="100"/>
    </location>
    <ligand>
        <name>ATP</name>
        <dbReference type="ChEBI" id="CHEBI:30616"/>
    </ligand>
</feature>
<dbReference type="RefSeq" id="WP_258211043.1">
    <property type="nucleotide sequence ID" value="NZ_CP102734.1"/>
</dbReference>
<organism evidence="3 4">
    <name type="scientific">Mycoplasma iguanae</name>
    <dbReference type="NCBI Taxonomy" id="292461"/>
    <lineage>
        <taxon>Bacteria</taxon>
        <taxon>Bacillati</taxon>
        <taxon>Mycoplasmatota</taxon>
        <taxon>Mollicutes</taxon>
        <taxon>Mycoplasmataceae</taxon>
        <taxon>Mycoplasma</taxon>
    </lineage>
</organism>
<sequence length="302" mass="34686">MAIAIIAEYNPFHNGHIYQLQYVKKNFPNDKIIIIMSGKYVQRGELAVVSFEERAAIAKSYGADEVYELAFEYATQAAHVFAAGAVKMIADLKIEKMIFGSESNDVENLILIAKTIKENIDQYNKLLKLELKQGFSFPKANANVLEKLIGQAISLPNDILGLEYVKVIIMNNYNITPYTLKRTLDFHAEQAHENFASASLIRKMIFNNEDVSKYTPMIFNQIPDRIENYYPQFQEIIRNSSVKDLQNICLVSEGIENLFKKHINANSYDEFVSKVNSKRYTSSRIKRIMLYILLNITKNKEN</sequence>
<keyword evidence="2" id="KW-0436">Ligase</keyword>
<comment type="catalytic activity">
    <reaction evidence="2">
        <text>cytidine(34) in elongator tRNA(Met) + acetate + ATP = N(4)-acetylcytidine(34) in elongator tRNA(Met) + AMP + diphosphate</text>
        <dbReference type="Rhea" id="RHEA:58144"/>
        <dbReference type="Rhea" id="RHEA-COMP:10693"/>
        <dbReference type="Rhea" id="RHEA-COMP:10694"/>
        <dbReference type="ChEBI" id="CHEBI:30089"/>
        <dbReference type="ChEBI" id="CHEBI:30616"/>
        <dbReference type="ChEBI" id="CHEBI:33019"/>
        <dbReference type="ChEBI" id="CHEBI:74900"/>
        <dbReference type="ChEBI" id="CHEBI:82748"/>
        <dbReference type="ChEBI" id="CHEBI:456215"/>
    </reaction>
</comment>
<keyword evidence="4" id="KW-1185">Reference proteome</keyword>
<dbReference type="PANTHER" id="PTHR37825:SF1">
    <property type="entry name" value="TRNA(MET) CYTIDINE ACETATE LIGASE"/>
    <property type="match status" value="1"/>
</dbReference>
<comment type="function">
    <text evidence="2">Catalyzes the formation of N(4)-acetylcytidine (ac(4)C) at the wobble position of elongator tRNA(Met), using acetate and ATP as substrates. First activates an acetate ion to form acetyladenylate (Ac-AMP) and then transfers the acetyl group to tRNA to form ac(4)C34.</text>
</comment>